<dbReference type="PANTHER" id="PTHR43280:SF28">
    <property type="entry name" value="HTH-TYPE TRANSCRIPTIONAL ACTIVATOR RHAS"/>
    <property type="match status" value="1"/>
</dbReference>
<accession>A0A1H3Y859</accession>
<dbReference type="SUPFAM" id="SSF63829">
    <property type="entry name" value="Calcium-dependent phosphotriesterase"/>
    <property type="match status" value="2"/>
</dbReference>
<dbReference type="SUPFAM" id="SSF46689">
    <property type="entry name" value="Homeodomain-like"/>
    <property type="match status" value="1"/>
</dbReference>
<dbReference type="InterPro" id="IPR020449">
    <property type="entry name" value="Tscrpt_reg_AraC-type_HTH"/>
</dbReference>
<dbReference type="GO" id="GO:0043565">
    <property type="term" value="F:sequence-specific DNA binding"/>
    <property type="evidence" value="ECO:0007669"/>
    <property type="project" value="InterPro"/>
</dbReference>
<dbReference type="InterPro" id="IPR018060">
    <property type="entry name" value="HTH_AraC"/>
</dbReference>
<reference evidence="6 7" key="1">
    <citation type="submission" date="2016-10" db="EMBL/GenBank/DDBJ databases">
        <authorList>
            <person name="de Groot N.N."/>
        </authorList>
    </citation>
    <scope>NUCLEOTIDE SEQUENCE [LARGE SCALE GENOMIC DNA]</scope>
    <source>
        <strain evidence="6 7">D31d</strain>
    </source>
</reference>
<evidence type="ECO:0000256" key="3">
    <source>
        <dbReference type="ARBA" id="ARBA00023163"/>
    </source>
</evidence>
<dbReference type="InterPro" id="IPR015943">
    <property type="entry name" value="WD40/YVTN_repeat-like_dom_sf"/>
</dbReference>
<dbReference type="Pfam" id="PF07495">
    <property type="entry name" value="Y_Y_Y"/>
    <property type="match status" value="1"/>
</dbReference>
<sequence>MRFFSYICSRMELQRRLEHWLITLFMLFAMQLHALDVKHFTYSHLGIADGVDNQRIFSVCQTTSGAIWWSSMKGVGRYNGSKVRIYRLDDGTPFAHLGGRVIKMATNDKAIYAFDNRGSIYLFQSVLDGFKPVASISKKLGHEVALNDIYVKDGNLFLALHDGVYLLKDTTLTQVMKGTYVNQILPMMGHLLFCARDGVYNERGQRLLPYNAEFGYHDEMSGRLWVGGYENGLHLVTLNQNGKITSDEFVRISDKNLYHNPIRSICPYDDDTMLIGIDGQGVYQISRDGRGGCSLLFDANESEHSVLHGNGVYSMLVDSWKNIVIGTYSGGIDIARPISTTTAIYQHLANNQQSLLNDNVNMVMPLSADVLLMGTDNGISIKNLATGQWQHCCQGTVVLNASKKADGSVLVSTYGKGVIEIDSRANVRQIYTKDNSFLKDDHVYATLYDKDGGLWVGSLNGDLVYSPVSQISQKQAECRYYPVHDVQAITQLTSGQIVVGTAFGLKLITPGSAEVKELDYTPAGITDVNPFVTHLLASGMELWIATDGGGVYVYHLGKHISRQITTANGLPSNYVRSLVKSHDGRVWIATDEGLAFVKSGEGDKVINANYCYGFNREYSRGAAQVLPDGDIVFGSTTGAIIIHPEDVQPLNYTAQIAFLGVNCDIDSDKLQNAKVYQLLNQGRLSLSYNQRTFDLMFESVNMRNHFDIVYRYKIGDGEWSTPTDQQHIRFVNLEPGKHQLTLQCLSRTTGTVLDSKTLIITIAQPWWSSWWMWCIYIALVLLAFYSAWQVYKLHEKYMRLTIDHLKANDASTPTSEPAVDKPEEVQVADNDEAESDFVDKATQLISEHLSDTDYSIDSLCREMAMSRTLFYVKLKSFTGKSPQDFIRIIRLERAAQMLRNGRSVSDAATLAGFENAKYFSTVFKKYFGVSPSKYQ</sequence>
<evidence type="ECO:0000256" key="2">
    <source>
        <dbReference type="ARBA" id="ARBA00023125"/>
    </source>
</evidence>
<feature type="domain" description="HTH araC/xylS-type" evidence="5">
    <location>
        <begin position="839"/>
        <end position="935"/>
    </location>
</feature>
<dbReference type="Pfam" id="PF07494">
    <property type="entry name" value="Reg_prop"/>
    <property type="match status" value="2"/>
</dbReference>
<dbReference type="PROSITE" id="PS01124">
    <property type="entry name" value="HTH_ARAC_FAMILY_2"/>
    <property type="match status" value="1"/>
</dbReference>
<dbReference type="Proteomes" id="UP000182257">
    <property type="component" value="Unassembled WGS sequence"/>
</dbReference>
<keyword evidence="1" id="KW-0805">Transcription regulation</keyword>
<keyword evidence="4" id="KW-0812">Transmembrane</keyword>
<name>A0A1H3Y859_XYLRU</name>
<evidence type="ECO:0000313" key="6">
    <source>
        <dbReference type="EMBL" id="SEA07720.1"/>
    </source>
</evidence>
<dbReference type="Gene3D" id="2.130.10.10">
    <property type="entry name" value="YVTN repeat-like/Quinoprotein amine dehydrogenase"/>
    <property type="match status" value="2"/>
</dbReference>
<dbReference type="InterPro" id="IPR018062">
    <property type="entry name" value="HTH_AraC-typ_CS"/>
</dbReference>
<dbReference type="Pfam" id="PF12833">
    <property type="entry name" value="HTH_18"/>
    <property type="match status" value="1"/>
</dbReference>
<evidence type="ECO:0000256" key="1">
    <source>
        <dbReference type="ARBA" id="ARBA00023015"/>
    </source>
</evidence>
<dbReference type="AlphaFoldDB" id="A0A1H3Y859"/>
<evidence type="ECO:0000313" key="7">
    <source>
        <dbReference type="Proteomes" id="UP000182257"/>
    </source>
</evidence>
<keyword evidence="4" id="KW-0472">Membrane</keyword>
<dbReference type="InterPro" id="IPR011123">
    <property type="entry name" value="Y_Y_Y"/>
</dbReference>
<dbReference type="Gene3D" id="1.10.10.60">
    <property type="entry name" value="Homeodomain-like"/>
    <property type="match status" value="1"/>
</dbReference>
<dbReference type="InterPro" id="IPR011110">
    <property type="entry name" value="Reg_prop"/>
</dbReference>
<keyword evidence="2 6" id="KW-0238">DNA-binding</keyword>
<keyword evidence="3" id="KW-0804">Transcription</keyword>
<dbReference type="PRINTS" id="PR00032">
    <property type="entry name" value="HTHARAC"/>
</dbReference>
<organism evidence="6 7">
    <name type="scientific">Xylanibacter ruminicola</name>
    <name type="common">Prevotella ruminicola</name>
    <dbReference type="NCBI Taxonomy" id="839"/>
    <lineage>
        <taxon>Bacteria</taxon>
        <taxon>Pseudomonadati</taxon>
        <taxon>Bacteroidota</taxon>
        <taxon>Bacteroidia</taxon>
        <taxon>Bacteroidales</taxon>
        <taxon>Prevotellaceae</taxon>
        <taxon>Xylanibacter</taxon>
    </lineage>
</organism>
<dbReference type="InterPro" id="IPR013783">
    <property type="entry name" value="Ig-like_fold"/>
</dbReference>
<dbReference type="PROSITE" id="PS00041">
    <property type="entry name" value="HTH_ARAC_FAMILY_1"/>
    <property type="match status" value="1"/>
</dbReference>
<dbReference type="InterPro" id="IPR009057">
    <property type="entry name" value="Homeodomain-like_sf"/>
</dbReference>
<dbReference type="EMBL" id="FNRF01000001">
    <property type="protein sequence ID" value="SEA07720.1"/>
    <property type="molecule type" value="Genomic_DNA"/>
</dbReference>
<evidence type="ECO:0000259" key="5">
    <source>
        <dbReference type="PROSITE" id="PS01124"/>
    </source>
</evidence>
<dbReference type="PANTHER" id="PTHR43280">
    <property type="entry name" value="ARAC-FAMILY TRANSCRIPTIONAL REGULATOR"/>
    <property type="match status" value="1"/>
</dbReference>
<keyword evidence="4" id="KW-1133">Transmembrane helix</keyword>
<evidence type="ECO:0000256" key="4">
    <source>
        <dbReference type="SAM" id="Phobius"/>
    </source>
</evidence>
<protein>
    <submittedName>
        <fullName evidence="6">AraC-type DNA-binding protein</fullName>
    </submittedName>
</protein>
<feature type="transmembrane region" description="Helical" evidence="4">
    <location>
        <begin position="770"/>
        <end position="791"/>
    </location>
</feature>
<gene>
    <name evidence="6" type="ORF">SAMN05216462_0544</name>
</gene>
<dbReference type="GO" id="GO:0003700">
    <property type="term" value="F:DNA-binding transcription factor activity"/>
    <property type="evidence" value="ECO:0007669"/>
    <property type="project" value="InterPro"/>
</dbReference>
<dbReference type="Gene3D" id="2.60.40.10">
    <property type="entry name" value="Immunoglobulins"/>
    <property type="match status" value="1"/>
</dbReference>
<dbReference type="SMART" id="SM00342">
    <property type="entry name" value="HTH_ARAC"/>
    <property type="match status" value="1"/>
</dbReference>
<proteinExistence type="predicted"/>